<reference evidence="5" key="1">
    <citation type="submission" date="2025-08" db="UniProtKB">
        <authorList>
            <consortium name="Ensembl"/>
        </authorList>
    </citation>
    <scope>IDENTIFICATION</scope>
</reference>
<keyword evidence="1" id="KW-0479">Metal-binding</keyword>
<organism evidence="5 6">
    <name type="scientific">Chelonoidis abingdonii</name>
    <name type="common">Abingdon island giant tortoise</name>
    <name type="synonym">Testudo abingdonii</name>
    <dbReference type="NCBI Taxonomy" id="106734"/>
    <lineage>
        <taxon>Eukaryota</taxon>
        <taxon>Metazoa</taxon>
        <taxon>Chordata</taxon>
        <taxon>Craniata</taxon>
        <taxon>Vertebrata</taxon>
        <taxon>Euteleostomi</taxon>
        <taxon>Archelosauria</taxon>
        <taxon>Testudinata</taxon>
        <taxon>Testudines</taxon>
        <taxon>Cryptodira</taxon>
        <taxon>Durocryptodira</taxon>
        <taxon>Testudinoidea</taxon>
        <taxon>Testudinidae</taxon>
        <taxon>Chelonoidis</taxon>
    </lineage>
</organism>
<evidence type="ECO:0000256" key="2">
    <source>
        <dbReference type="ARBA" id="ARBA00022771"/>
    </source>
</evidence>
<dbReference type="Pfam" id="PF00097">
    <property type="entry name" value="zf-C3HC4"/>
    <property type="match status" value="1"/>
</dbReference>
<dbReference type="Gene3D" id="3.30.40.10">
    <property type="entry name" value="Zinc/RING finger domain, C3HC4 (zinc finger)"/>
    <property type="match status" value="1"/>
</dbReference>
<evidence type="ECO:0000256" key="1">
    <source>
        <dbReference type="ARBA" id="ARBA00022723"/>
    </source>
</evidence>
<reference evidence="5" key="2">
    <citation type="submission" date="2025-09" db="UniProtKB">
        <authorList>
            <consortium name="Ensembl"/>
        </authorList>
    </citation>
    <scope>IDENTIFICATION</scope>
</reference>
<dbReference type="InterPro" id="IPR018957">
    <property type="entry name" value="Znf_C3HC4_RING-type"/>
</dbReference>
<keyword evidence="3" id="KW-0862">Zinc</keyword>
<dbReference type="Ensembl" id="ENSCABT00000006910.1">
    <property type="protein sequence ID" value="ENSCABP00000006333.1"/>
    <property type="gene ID" value="ENSCABG00000004779.1"/>
</dbReference>
<evidence type="ECO:0000259" key="4">
    <source>
        <dbReference type="Pfam" id="PF00097"/>
    </source>
</evidence>
<dbReference type="InterPro" id="IPR013083">
    <property type="entry name" value="Znf_RING/FYVE/PHD"/>
</dbReference>
<keyword evidence="6" id="KW-1185">Reference proteome</keyword>
<sequence>SDRHTDRQTPPGIPLPTEELTCSLCLEYFKDPVIITECAHNFCRYGTRHRWGPEEKSSSYPGPL</sequence>
<dbReference type="SUPFAM" id="SSF57850">
    <property type="entry name" value="RING/U-box"/>
    <property type="match status" value="1"/>
</dbReference>
<protein>
    <recommendedName>
        <fullName evidence="4">Zinc finger C3HC4 RING-type domain-containing protein</fullName>
    </recommendedName>
</protein>
<feature type="domain" description="Zinc finger C3HC4 RING-type" evidence="4">
    <location>
        <begin position="22"/>
        <end position="44"/>
    </location>
</feature>
<dbReference type="Proteomes" id="UP000694404">
    <property type="component" value="Unplaced"/>
</dbReference>
<evidence type="ECO:0000313" key="5">
    <source>
        <dbReference type="Ensembl" id="ENSCABP00000006333.1"/>
    </source>
</evidence>
<name>A0A8C0GF91_CHEAB</name>
<dbReference type="GO" id="GO:0008270">
    <property type="term" value="F:zinc ion binding"/>
    <property type="evidence" value="ECO:0007669"/>
    <property type="project" value="UniProtKB-KW"/>
</dbReference>
<evidence type="ECO:0000256" key="3">
    <source>
        <dbReference type="ARBA" id="ARBA00022833"/>
    </source>
</evidence>
<evidence type="ECO:0000313" key="6">
    <source>
        <dbReference type="Proteomes" id="UP000694404"/>
    </source>
</evidence>
<accession>A0A8C0GF91</accession>
<proteinExistence type="predicted"/>
<dbReference type="AlphaFoldDB" id="A0A8C0GF91"/>
<keyword evidence="2" id="KW-0863">Zinc-finger</keyword>